<keyword evidence="3" id="KW-1185">Reference proteome</keyword>
<evidence type="ECO:0000313" key="2">
    <source>
        <dbReference type="EMBL" id="KAJ9562098.1"/>
    </source>
</evidence>
<organism evidence="2 3">
    <name type="scientific">Centaurea solstitialis</name>
    <name type="common">yellow star-thistle</name>
    <dbReference type="NCBI Taxonomy" id="347529"/>
    <lineage>
        <taxon>Eukaryota</taxon>
        <taxon>Viridiplantae</taxon>
        <taxon>Streptophyta</taxon>
        <taxon>Embryophyta</taxon>
        <taxon>Tracheophyta</taxon>
        <taxon>Spermatophyta</taxon>
        <taxon>Magnoliopsida</taxon>
        <taxon>eudicotyledons</taxon>
        <taxon>Gunneridae</taxon>
        <taxon>Pentapetalae</taxon>
        <taxon>asterids</taxon>
        <taxon>campanulids</taxon>
        <taxon>Asterales</taxon>
        <taxon>Asteraceae</taxon>
        <taxon>Carduoideae</taxon>
        <taxon>Cardueae</taxon>
        <taxon>Centaureinae</taxon>
        <taxon>Centaurea</taxon>
    </lineage>
</organism>
<feature type="region of interest" description="Disordered" evidence="1">
    <location>
        <begin position="358"/>
        <end position="388"/>
    </location>
</feature>
<feature type="compositionally biased region" description="Basic and acidic residues" evidence="1">
    <location>
        <begin position="426"/>
        <end position="440"/>
    </location>
</feature>
<gene>
    <name evidence="2" type="ORF">OSB04_007258</name>
</gene>
<feature type="region of interest" description="Disordered" evidence="1">
    <location>
        <begin position="676"/>
        <end position="759"/>
    </location>
</feature>
<protein>
    <submittedName>
        <fullName evidence="2">Uncharacterized protein</fullName>
    </submittedName>
</protein>
<accession>A0AA38TS61</accession>
<feature type="compositionally biased region" description="Polar residues" evidence="1">
    <location>
        <begin position="838"/>
        <end position="856"/>
    </location>
</feature>
<dbReference type="Proteomes" id="UP001172457">
    <property type="component" value="Chromosome 2"/>
</dbReference>
<sequence length="1139" mass="125470">MPTSLSQDKVTRLGFVLFLCPGLRPGVSSVKVIHKFLTQHQHQHRFLTLLDCVLGNFVGHFFGSYPAENNLERVKFISSLAVVINISASSSFIFNEIQMLQRQIMFKQLEELQRQKKLQELNDSGQQNVINQQSLIHNKQAARAQYAPLINGTPVRDASQMFMFGNTNLGQGFQNGLPYSQAQNQILHSMSLASQQVDGTPISSTGQSFSRFSHFQGGTRESSGEQVDTISRSSMSDQFNVPYQERNMFGPVFSQGLDMGAQTGNDQQVGDWPGNISEKTANINPSEDFTTLDPMEQKFLFNSDDNDLGGFGNMFEGPDNLQTLPSLQNGSWSALMQSALEETSSTDTGVQEEWSGLSFQNPEMSNDNQPSNFMESGKPPTPWQNNIFQNASSLNSRPEHLKISNAGSSFSGLQQYPANHFQLRSDSSHESNQHSHKEAGELYSSAQQREPIEGSAQVQRFSPLQAHQGPSGHAGEFEFVNDASNNGMEFKKGFLPDNQRQSNASEVATFRSSDCSGMSAIVDRPDGFPVPDSSAQTSRHMLELLHKVDKFREYRHGTQSAYTESAPTSEMPKAETVDAIPPSNNSSAPQYFGLRLAPPTQRLPGNYFDLSQISQQADTSHLLPLKNQDGQRSSKFETQQPLTTLGMSQHVLNSTRQPNVWVDIPSQQNLSSMGLYKAPSGSPSTSDVANDRMDTAFEPPKESDSQTYVKGGNDLSETSGHTLNSQRIYVDEESFSGRAEAKPSSSSLVHGSGNEPPAISARHLETFGHSLKQSHLSPHGYSPLNPTYSDPSVRAVVKNERIDSDTKVPQITSMSQLTSAYENYRNLLMTPAARDNQLVKSSSHAPLQDASQPHRNSSFVQMNLASTSQHGGVWPVTGTNPYAVNQLSSPYLQQLDLPNQALLVSKSKKRKCPTYELLPWHKEATEGSSRPQDMSIAELEWAQAANRIPEKVKEEAEAVGDSHPKKRIILTTQLMQVLFRPTPAAILLDDATTCYNTATYFAARLTLGDACSLANHPRMPSDISDSSSGKNVTSKGSGDKNLSKIVEEFTDRSKKLEDELLRLENGGSILEIRMESQDLERFSVINRFAKFHSRAQMVATETASGGGAASAVPKLYPQRYVTASPMPRTVPEGHNCLSL</sequence>
<proteinExistence type="predicted"/>
<evidence type="ECO:0000313" key="3">
    <source>
        <dbReference type="Proteomes" id="UP001172457"/>
    </source>
</evidence>
<feature type="region of interest" description="Disordered" evidence="1">
    <location>
        <begin position="837"/>
        <end position="856"/>
    </location>
</feature>
<evidence type="ECO:0000256" key="1">
    <source>
        <dbReference type="SAM" id="MobiDB-lite"/>
    </source>
</evidence>
<feature type="region of interest" description="Disordered" evidence="1">
    <location>
        <begin position="423"/>
        <end position="456"/>
    </location>
</feature>
<reference evidence="2" key="1">
    <citation type="submission" date="2023-03" db="EMBL/GenBank/DDBJ databases">
        <title>Chromosome-scale reference genome and RAD-based genetic map of yellow starthistle (Centaurea solstitialis) reveal putative structural variation and QTLs associated with invader traits.</title>
        <authorList>
            <person name="Reatini B."/>
            <person name="Cang F.A."/>
            <person name="Jiang Q."/>
            <person name="Mckibben M.T.W."/>
            <person name="Barker M.S."/>
            <person name="Rieseberg L.H."/>
            <person name="Dlugosch K.M."/>
        </authorList>
    </citation>
    <scope>NUCLEOTIDE SEQUENCE</scope>
    <source>
        <strain evidence="2">CAN-66</strain>
        <tissue evidence="2">Leaf</tissue>
    </source>
</reference>
<dbReference type="PANTHER" id="PTHR31267">
    <property type="entry name" value="DENTIN SIALOPHOSPHOPROTEIN-LIKE PROTEIN"/>
    <property type="match status" value="1"/>
</dbReference>
<feature type="region of interest" description="Disordered" evidence="1">
    <location>
        <begin position="1019"/>
        <end position="1039"/>
    </location>
</feature>
<dbReference type="AlphaFoldDB" id="A0AA38TS61"/>
<dbReference type="PANTHER" id="PTHR31267:SF5">
    <property type="match status" value="1"/>
</dbReference>
<name>A0AA38TS61_9ASTR</name>
<feature type="compositionally biased region" description="Polar residues" evidence="1">
    <location>
        <begin position="1023"/>
        <end position="1036"/>
    </location>
</feature>
<feature type="region of interest" description="Disordered" evidence="1">
    <location>
        <begin position="560"/>
        <end position="584"/>
    </location>
</feature>
<comment type="caution">
    <text evidence="2">The sequence shown here is derived from an EMBL/GenBank/DDBJ whole genome shotgun (WGS) entry which is preliminary data.</text>
</comment>
<dbReference type="EMBL" id="JARYMX010000002">
    <property type="protein sequence ID" value="KAJ9562098.1"/>
    <property type="molecule type" value="Genomic_DNA"/>
</dbReference>
<feature type="compositionally biased region" description="Polar residues" evidence="1">
    <location>
        <begin position="358"/>
        <end position="374"/>
    </location>
</feature>
<feature type="compositionally biased region" description="Basic and acidic residues" evidence="1">
    <location>
        <begin position="689"/>
        <end position="704"/>
    </location>
</feature>
<feature type="compositionally biased region" description="Polar residues" evidence="1">
    <location>
        <begin position="715"/>
        <end position="727"/>
    </location>
</feature>